<dbReference type="EMBL" id="SNVW01000003">
    <property type="protein sequence ID" value="TDN45190.1"/>
    <property type="molecule type" value="Genomic_DNA"/>
</dbReference>
<name>A0A4R6DKE2_9MICO</name>
<gene>
    <name evidence="2" type="ORF">EDF64_103114</name>
</gene>
<reference evidence="2 3" key="1">
    <citation type="submission" date="2019-03" db="EMBL/GenBank/DDBJ databases">
        <title>Genomic analyses of the natural microbiome of Caenorhabditis elegans.</title>
        <authorList>
            <person name="Samuel B."/>
        </authorList>
    </citation>
    <scope>NUCLEOTIDE SEQUENCE [LARGE SCALE GENOMIC DNA]</scope>
    <source>
        <strain evidence="2 3">JUb65</strain>
    </source>
</reference>
<feature type="region of interest" description="Disordered" evidence="1">
    <location>
        <begin position="1"/>
        <end position="29"/>
    </location>
</feature>
<organism evidence="2 3">
    <name type="scientific">Curtobacterium flaccumfaciens</name>
    <dbReference type="NCBI Taxonomy" id="2035"/>
    <lineage>
        <taxon>Bacteria</taxon>
        <taxon>Bacillati</taxon>
        <taxon>Actinomycetota</taxon>
        <taxon>Actinomycetes</taxon>
        <taxon>Micrococcales</taxon>
        <taxon>Microbacteriaceae</taxon>
        <taxon>Curtobacterium</taxon>
    </lineage>
</organism>
<dbReference type="AlphaFoldDB" id="A0A4R6DKE2"/>
<dbReference type="Proteomes" id="UP000295764">
    <property type="component" value="Unassembled WGS sequence"/>
</dbReference>
<evidence type="ECO:0000313" key="2">
    <source>
        <dbReference type="EMBL" id="TDN45190.1"/>
    </source>
</evidence>
<accession>A0A4R6DKE2</accession>
<comment type="caution">
    <text evidence="2">The sequence shown here is derived from an EMBL/GenBank/DDBJ whole genome shotgun (WGS) entry which is preliminary data.</text>
</comment>
<protein>
    <submittedName>
        <fullName evidence="2">Uncharacterized protein</fullName>
    </submittedName>
</protein>
<evidence type="ECO:0000313" key="3">
    <source>
        <dbReference type="Proteomes" id="UP000295764"/>
    </source>
</evidence>
<proteinExistence type="predicted"/>
<evidence type="ECO:0000256" key="1">
    <source>
        <dbReference type="SAM" id="MobiDB-lite"/>
    </source>
</evidence>
<sequence length="61" mass="6464">MGGTGLEARGDAATSGLAGSTGADRIPLRGISQRSAPVRHWFRQFAETVFFLPTVWTTAVS</sequence>
<feature type="compositionally biased region" description="Low complexity" evidence="1">
    <location>
        <begin position="11"/>
        <end position="24"/>
    </location>
</feature>